<evidence type="ECO:0000313" key="11">
    <source>
        <dbReference type="EMBL" id="EDH7244580.1"/>
    </source>
</evidence>
<dbReference type="EMBL" id="DAAGXT010000017">
    <property type="protein sequence ID" value="HAB5023235.1"/>
    <property type="molecule type" value="Genomic_DNA"/>
</dbReference>
<organism evidence="26 27">
    <name type="scientific">Salmonella enterica subsp. enterica serovar Agona</name>
    <dbReference type="NCBI Taxonomy" id="58095"/>
    <lineage>
        <taxon>Bacteria</taxon>
        <taxon>Pseudomonadati</taxon>
        <taxon>Pseudomonadota</taxon>
        <taxon>Gammaproteobacteria</taxon>
        <taxon>Enterobacterales</taxon>
        <taxon>Enterobacteriaceae</taxon>
        <taxon>Salmonella</taxon>
    </lineage>
</organism>
<dbReference type="EMBL" id="AAHDEP010000030">
    <property type="protein sequence ID" value="EBU7986392.1"/>
    <property type="molecule type" value="Genomic_DNA"/>
</dbReference>
<dbReference type="RefSeq" id="WP_001192450.1">
    <property type="nucleotide sequence ID" value="NZ_JADDHT010000017.1"/>
</dbReference>
<dbReference type="EMBL" id="DAAFWP010000016">
    <property type="protein sequence ID" value="HAB1804639.1"/>
    <property type="molecule type" value="Genomic_DNA"/>
</dbReference>
<name>A0A2T9HX78_SALET</name>
<dbReference type="EMBL" id="AAKNHU010000019">
    <property type="protein sequence ID" value="ECT6084930.1"/>
    <property type="molecule type" value="Genomic_DNA"/>
</dbReference>
<evidence type="ECO:0000313" key="22">
    <source>
        <dbReference type="EMBL" id="HAE1220555.1"/>
    </source>
</evidence>
<dbReference type="EMBL" id="AAMIOU010000008">
    <property type="protein sequence ID" value="EDH7244580.1"/>
    <property type="molecule type" value="Genomic_DNA"/>
</dbReference>
<evidence type="ECO:0000313" key="27">
    <source>
        <dbReference type="Proteomes" id="UP000245147"/>
    </source>
</evidence>
<evidence type="ECO:0000313" key="19">
    <source>
        <dbReference type="EMBL" id="HAB5771385.1"/>
    </source>
</evidence>
<dbReference type="EMBL" id="DAAGBW010000014">
    <property type="protein sequence ID" value="HAB2426442.1"/>
    <property type="molecule type" value="Genomic_DNA"/>
</dbReference>
<reference evidence="12" key="1">
    <citation type="journal article" date="2018" name="Genome Biol.">
        <title>SKESA: strategic k-mer extension for scrupulous assemblies.</title>
        <authorList>
            <person name="Souvorov A."/>
            <person name="Agarwala R."/>
            <person name="Lipman D.J."/>
        </authorList>
    </citation>
    <scope>NUCLEOTIDE SEQUENCE</scope>
    <source>
        <strain evidence="25">10-0327</strain>
        <strain evidence="24">13-0431</strain>
        <strain evidence="12">Salmonella enterica</strain>
    </source>
</reference>
<reference evidence="26 27" key="2">
    <citation type="submission" date="2018-04" db="EMBL/GenBank/DDBJ databases">
        <title>Serotype diversity and antimicrobial resistance among Salmonella enterica isolated from patients at an equine referral hospital.</title>
        <authorList>
            <person name="Leon I.M."/>
            <person name="Lawhon S.D."/>
            <person name="Norman K.N."/>
            <person name="Threadgill D.S."/>
            <person name="Ohta N."/>
            <person name="Vinasco J."/>
            <person name="Scott H.M."/>
        </authorList>
    </citation>
    <scope>NUCLEOTIDE SEQUENCE [LARGE SCALE GENOMIC DNA]</scope>
    <source>
        <strain evidence="26 27">167</strain>
    </source>
</reference>
<evidence type="ECO:0000313" key="18">
    <source>
        <dbReference type="EMBL" id="HAB5023235.1"/>
    </source>
</evidence>
<dbReference type="EMBL" id="AAKRAK010000018">
    <property type="protein sequence ID" value="ECU7934318.1"/>
    <property type="molecule type" value="Genomic_DNA"/>
</dbReference>
<comment type="caution">
    <text evidence="26">The sequence shown here is derived from an EMBL/GenBank/DDBJ whole genome shotgun (WGS) entry which is preliminary data.</text>
</comment>
<sequence>MQTAINQMSQHYDTQTPYILVDNVTPIMNSLPFPRALMGNKKLKKILKAHPYNDKVDSIMNIAFERPQLGEVGEIIEWSLRDTSIHVVVLSNEKAFVKGTYIWLMVVGIIE</sequence>
<dbReference type="EMBL" id="AAGQKS010000020">
    <property type="protein sequence ID" value="EBQ8901895.1"/>
    <property type="molecule type" value="Genomic_DNA"/>
</dbReference>
<evidence type="ECO:0000313" key="10">
    <source>
        <dbReference type="EMBL" id="EDH6341812.1"/>
    </source>
</evidence>
<dbReference type="Proteomes" id="UP000245147">
    <property type="component" value="Unassembled WGS sequence"/>
</dbReference>
<dbReference type="EMBL" id="DAAGBK010000014">
    <property type="protein sequence ID" value="HAB2371875.1"/>
    <property type="molecule type" value="Genomic_DNA"/>
</dbReference>
<accession>A0A2T9HX78</accession>
<dbReference type="EMBL" id="AAMIHC010000022">
    <property type="protein sequence ID" value="EDH6341812.1"/>
    <property type="molecule type" value="Genomic_DNA"/>
</dbReference>
<dbReference type="EMBL" id="QDOG01000015">
    <property type="protein sequence ID" value="PVL89269.1"/>
    <property type="molecule type" value="Genomic_DNA"/>
</dbReference>
<evidence type="ECO:0000313" key="26">
    <source>
        <dbReference type="EMBL" id="PVL89269.1"/>
    </source>
</evidence>
<evidence type="ECO:0000313" key="1">
    <source>
        <dbReference type="EMBL" id="EBQ8901895.1"/>
    </source>
</evidence>
<evidence type="ECO:0000313" key="7">
    <source>
        <dbReference type="EMBL" id="ECU7934318.1"/>
    </source>
</evidence>
<evidence type="ECO:0000313" key="15">
    <source>
        <dbReference type="EMBL" id="HAB2060627.1"/>
    </source>
</evidence>
<reference evidence="9" key="3">
    <citation type="submission" date="2018-07" db="EMBL/GenBank/DDBJ databases">
        <authorList>
            <consortium name="PulseNet: The National Subtyping Network for Foodborne Disease Surveillance"/>
            <person name="Tarr C.L."/>
            <person name="Trees E."/>
            <person name="Katz L.S."/>
            <person name="Carleton-Romer H.A."/>
            <person name="Stroika S."/>
            <person name="Kucerova Z."/>
            <person name="Roache K.F."/>
            <person name="Sabol A.L."/>
            <person name="Besser J."/>
            <person name="Gerner-Smidt P."/>
        </authorList>
    </citation>
    <scope>NUCLEOTIDE SEQUENCE</scope>
    <source>
        <strain evidence="9">PNUSAS011364</strain>
        <strain evidence="11">PNUSAS013764</strain>
    </source>
</reference>
<evidence type="ECO:0000313" key="9">
    <source>
        <dbReference type="EMBL" id="EDG5798365.1"/>
    </source>
</evidence>
<protein>
    <submittedName>
        <fullName evidence="26">Uncharacterized protein</fullName>
    </submittedName>
</protein>
<dbReference type="EMBL" id="AAHVIS010000020">
    <property type="protein sequence ID" value="ECA7463479.1"/>
    <property type="molecule type" value="Genomic_DNA"/>
</dbReference>
<evidence type="ECO:0000313" key="24">
    <source>
        <dbReference type="EMBL" id="HAE6730393.1"/>
    </source>
</evidence>
<evidence type="ECO:0000313" key="17">
    <source>
        <dbReference type="EMBL" id="HAB2426442.1"/>
    </source>
</evidence>
<dbReference type="EMBL" id="DAAFUE010000014">
    <property type="protein sequence ID" value="HAB1572422.1"/>
    <property type="molecule type" value="Genomic_DNA"/>
</dbReference>
<dbReference type="EMBL" id="DAARAE010000228">
    <property type="protein sequence ID" value="HAE1459090.1"/>
    <property type="molecule type" value="Genomic_DNA"/>
</dbReference>
<proteinExistence type="predicted"/>
<evidence type="ECO:0000313" key="8">
    <source>
        <dbReference type="EMBL" id="EDC9468109.1"/>
    </source>
</evidence>
<dbReference type="EMBL" id="AAGQWK010000019">
    <property type="protein sequence ID" value="EBR0143500.1"/>
    <property type="molecule type" value="Genomic_DNA"/>
</dbReference>
<evidence type="ECO:0000313" key="25">
    <source>
        <dbReference type="EMBL" id="HAF7549220.1"/>
    </source>
</evidence>
<evidence type="ECO:0000313" key="2">
    <source>
        <dbReference type="EMBL" id="EBR0143500.1"/>
    </source>
</evidence>
<dbReference type="EMBL" id="AALSOQ010000017">
    <property type="protein sequence ID" value="EDC9468109.1"/>
    <property type="molecule type" value="Genomic_DNA"/>
</dbReference>
<evidence type="ECO:0000313" key="4">
    <source>
        <dbReference type="EMBL" id="EBY0576662.1"/>
    </source>
</evidence>
<dbReference type="EMBL" id="DAAFYT010000056">
    <property type="protein sequence ID" value="HAB2060627.1"/>
    <property type="molecule type" value="Genomic_DNA"/>
</dbReference>
<dbReference type="Proteomes" id="UP000839928">
    <property type="component" value="Unassembled WGS sequence"/>
</dbReference>
<dbReference type="EMBL" id="DAAQWY010000017">
    <property type="protein sequence ID" value="HAE1220555.1"/>
    <property type="molecule type" value="Genomic_DNA"/>
</dbReference>
<evidence type="ECO:0000313" key="12">
    <source>
        <dbReference type="EMBL" id="HAB1572422.1"/>
    </source>
</evidence>
<dbReference type="EMBL" id="DAAHFX010000017">
    <property type="protein sequence ID" value="HAB5941822.1"/>
    <property type="molecule type" value="Genomic_DNA"/>
</dbReference>
<dbReference type="EMBL" id="AAHMZR010000023">
    <property type="protein sequence ID" value="EBY0576662.1"/>
    <property type="molecule type" value="Genomic_DNA"/>
</dbReference>
<gene>
    <name evidence="6" type="ORF">A3Z75_15685</name>
    <name evidence="9" type="ORF">B7643_16925</name>
    <name evidence="7" type="ORF">BEI99_21290</name>
    <name evidence="8" type="ORF">BH418_15545</name>
    <name evidence="26" type="ORF">C4792_21165</name>
    <name evidence="10" type="ORF">CB381_18110</name>
    <name evidence="11" type="ORF">CBN47_06015</name>
    <name evidence="1" type="ORF">DKS77_14065</name>
    <name evidence="3" type="ORF">DLB38_16805</name>
    <name evidence="2" type="ORF">DNV88_18285</name>
    <name evidence="4" type="ORF">DUR08_17115</name>
    <name evidence="5" type="ORF">EPK73_14455</name>
    <name evidence="22" type="ORF">G2913_20825</name>
    <name evidence="23" type="ORF">G3A30_22245</name>
    <name evidence="24" type="ORF">G4K93_004280</name>
    <name evidence="25" type="ORF">G9257_004733</name>
    <name evidence="18" type="ORF">GB020_20615</name>
    <name evidence="17" type="ORF">GB182_20885</name>
    <name evidence="20" type="ORF">GB352_20580</name>
    <name evidence="16" type="ORF">GB356_20880</name>
    <name evidence="21" type="ORF">GB394_20920</name>
    <name evidence="15" type="ORF">GB613_18530</name>
    <name evidence="19" type="ORF">GBS17_20885</name>
    <name evidence="12" type="ORF">GBX08_20915</name>
    <name evidence="13" type="ORF">GBY12_20595</name>
    <name evidence="14" type="ORF">GBY78_20920</name>
</gene>
<dbReference type="EMBL" id="DAASRO010000016">
    <property type="protein sequence ID" value="HAE6730393.1"/>
    <property type="molecule type" value="Genomic_DNA"/>
</dbReference>
<dbReference type="AlphaFoldDB" id="A0A2T9HX78"/>
<dbReference type="EMBL" id="DAAWDN010000153">
    <property type="protein sequence ID" value="HAF7549220.1"/>
    <property type="molecule type" value="Genomic_DNA"/>
</dbReference>
<dbReference type="EMBL" id="AAMEQR010000012">
    <property type="protein sequence ID" value="EDG5798365.1"/>
    <property type="molecule type" value="Genomic_DNA"/>
</dbReference>
<dbReference type="EMBL" id="DAAFXG010000016">
    <property type="protein sequence ID" value="HAB1884727.1"/>
    <property type="molecule type" value="Genomic_DNA"/>
</dbReference>
<evidence type="ECO:0000313" key="16">
    <source>
        <dbReference type="EMBL" id="HAB2371875.1"/>
    </source>
</evidence>
<reference evidence="4" key="5">
    <citation type="submission" date="2018-07" db="EMBL/GenBank/DDBJ databases">
        <authorList>
            <person name="Ashton P.M."/>
            <person name="Dallman T."/>
            <person name="Nair S."/>
            <person name="De Pinna E."/>
            <person name="Peters T."/>
            <person name="Grant K."/>
        </authorList>
    </citation>
    <scope>NUCLEOTIDE SEQUENCE</scope>
    <source>
        <strain evidence="4">152447</strain>
        <strain evidence="1">208936</strain>
        <strain evidence="3">250819</strain>
        <strain evidence="10">369915</strain>
        <strain evidence="2">428140</strain>
    </source>
</reference>
<dbReference type="EMBL" id="DAAHEN010000017">
    <property type="protein sequence ID" value="HAB5771385.1"/>
    <property type="molecule type" value="Genomic_DNA"/>
</dbReference>
<dbReference type="EMBL" id="DAAHHO010000015">
    <property type="protein sequence ID" value="HAB6238629.1"/>
    <property type="molecule type" value="Genomic_DNA"/>
</dbReference>
<evidence type="ECO:0000313" key="3">
    <source>
        <dbReference type="EMBL" id="EBU7986392.1"/>
    </source>
</evidence>
<evidence type="ECO:0000313" key="14">
    <source>
        <dbReference type="EMBL" id="HAB1884727.1"/>
    </source>
</evidence>
<reference evidence="5" key="6">
    <citation type="submission" date="2019-01" db="EMBL/GenBank/DDBJ databases">
        <authorList>
            <consortium name="GenomeTrakr network: Whole genome sequencing for foodborne pathogen traceback"/>
        </authorList>
    </citation>
    <scope>NUCLEOTIDE SEQUENCE</scope>
    <source>
        <strain evidence="8">ADRDL-16-8871</strain>
        <strain evidence="5">FSIS21923161</strain>
    </source>
</reference>
<evidence type="ECO:0000313" key="23">
    <source>
        <dbReference type="EMBL" id="HAE1459090.1"/>
    </source>
</evidence>
<evidence type="ECO:0000313" key="5">
    <source>
        <dbReference type="EMBL" id="ECA7463479.1"/>
    </source>
</evidence>
<evidence type="ECO:0000313" key="20">
    <source>
        <dbReference type="EMBL" id="HAB5941822.1"/>
    </source>
</evidence>
<reference evidence="6" key="4">
    <citation type="submission" date="2018-07" db="EMBL/GenBank/DDBJ databases">
        <authorList>
            <consortium name="NARMS: The National Antimicrobial Resistance Monitoring System"/>
        </authorList>
    </citation>
    <scope>NUCLEOTIDE SEQUENCE</scope>
    <source>
        <strain evidence="6">CVM N57313F</strain>
        <strain evidence="7">FSIS1607168</strain>
    </source>
</reference>
<evidence type="ECO:0000313" key="6">
    <source>
        <dbReference type="EMBL" id="ECT6084930.1"/>
    </source>
</evidence>
<evidence type="ECO:0000313" key="21">
    <source>
        <dbReference type="EMBL" id="HAB6238629.1"/>
    </source>
</evidence>
<evidence type="ECO:0000313" key="13">
    <source>
        <dbReference type="EMBL" id="HAB1804639.1"/>
    </source>
</evidence>
<reference evidence="12" key="7">
    <citation type="submission" date="2019-10" db="EMBL/GenBank/DDBJ databases">
        <authorList>
            <consortium name="NCBI Pathogen Detection Project"/>
        </authorList>
    </citation>
    <scope>NUCLEOTIDE SEQUENCE</scope>
    <source>
        <strain evidence="25">10-0327</strain>
        <strain evidence="24">13-0431</strain>
        <strain evidence="12">Salmonella enterica</strain>
    </source>
</reference>